<accession>A0A5D2ITH3</accession>
<name>A0A5D2ITH3_GOSTO</name>
<dbReference type="Pfam" id="PF12070">
    <property type="entry name" value="SCAI"/>
    <property type="match status" value="1"/>
</dbReference>
<dbReference type="GO" id="GO:0006351">
    <property type="term" value="P:DNA-templated transcription"/>
    <property type="evidence" value="ECO:0007669"/>
    <property type="project" value="InterPro"/>
</dbReference>
<dbReference type="AlphaFoldDB" id="A0A5D2ITH3"/>
<evidence type="ECO:0008006" key="3">
    <source>
        <dbReference type="Google" id="ProtNLM"/>
    </source>
</evidence>
<reference evidence="1 2" key="1">
    <citation type="submission" date="2019-07" db="EMBL/GenBank/DDBJ databases">
        <title>WGS assembly of Gossypium tomentosum.</title>
        <authorList>
            <person name="Chen Z.J."/>
            <person name="Sreedasyam A."/>
            <person name="Ando A."/>
            <person name="Song Q."/>
            <person name="De L."/>
            <person name="Hulse-Kemp A."/>
            <person name="Ding M."/>
            <person name="Ye W."/>
            <person name="Kirkbride R."/>
            <person name="Jenkins J."/>
            <person name="Plott C."/>
            <person name="Lovell J."/>
            <person name="Lin Y.-M."/>
            <person name="Vaughn R."/>
            <person name="Liu B."/>
            <person name="Li W."/>
            <person name="Simpson S."/>
            <person name="Scheffler B."/>
            <person name="Saski C."/>
            <person name="Grover C."/>
            <person name="Hu G."/>
            <person name="Conover J."/>
            <person name="Carlson J."/>
            <person name="Shu S."/>
            <person name="Boston L."/>
            <person name="Williams M."/>
            <person name="Peterson D."/>
            <person name="Mcgee K."/>
            <person name="Jones D."/>
            <person name="Wendel J."/>
            <person name="Stelly D."/>
            <person name="Grimwood J."/>
            <person name="Schmutz J."/>
        </authorList>
    </citation>
    <scope>NUCLEOTIDE SEQUENCE [LARGE SCALE GENOMIC DNA]</scope>
    <source>
        <strain evidence="1">7179.01</strain>
    </source>
</reference>
<gene>
    <name evidence="1" type="ORF">ES332_D11G245000v1</name>
</gene>
<evidence type="ECO:0000313" key="2">
    <source>
        <dbReference type="Proteomes" id="UP000322667"/>
    </source>
</evidence>
<protein>
    <recommendedName>
        <fullName evidence="3">RGS domain-containing protein</fullName>
    </recommendedName>
</protein>
<sequence>MAEEDVVPKTFRALVESADRKFARVRDLPSYGRAQGQHYFQKVFKAYMRLWKYQQEHRPELVKAGLNRWEIGEIAGRIGQLYFGQYMRTSEARFLVEAYIFYEAILKRRYFEGCGVKDLRVRFKELRFYARFLLVSLILNRTEMVKVVVEKLRALIYDCKANFRETNFKEWKLVEQEILRFINIDTTFTIPSSRPFRYCAMLNCHPNSVPYVARFHAKKVLKFRDAILMSYHRNEVKFAELTLDVYRMLQCLEWEPSGSFYQKHPAEPKENGVAVDYSGASGLIDMNLAADMTDPALPPNPRKAILYRPSLTHLIAVMATICEELPPESIMLVYLSASGKPGQINTSQVETSGGSRRTRKSMLTSHSSLEQNCSATESHINGVKGPSDYYNDYLWLGPKGNGGSSNLYPGDIIPFTRRPLFLIIDSDSSHAFKVLHGAERGEKAALLLSPLRPTFKGPSSADITQNGSQFTLFLTAPLLAFCQMVGFSLTDSDTEVLNSAESILSTAFSKWEVILCKSPSLDLVWAQVLSDPFLRRLIVRFIFCRAVLSAIWPPEGSDQYLPLCLPQLPNSLSPKSDVVQSCVSQLADHLKVSNYFHFGDS</sequence>
<dbReference type="Proteomes" id="UP000322667">
    <property type="component" value="Chromosome D11"/>
</dbReference>
<organism evidence="1 2">
    <name type="scientific">Gossypium tomentosum</name>
    <name type="common">Hawaiian cotton</name>
    <name type="synonym">Gossypium sandvicense</name>
    <dbReference type="NCBI Taxonomy" id="34277"/>
    <lineage>
        <taxon>Eukaryota</taxon>
        <taxon>Viridiplantae</taxon>
        <taxon>Streptophyta</taxon>
        <taxon>Embryophyta</taxon>
        <taxon>Tracheophyta</taxon>
        <taxon>Spermatophyta</taxon>
        <taxon>Magnoliopsida</taxon>
        <taxon>eudicotyledons</taxon>
        <taxon>Gunneridae</taxon>
        <taxon>Pentapetalae</taxon>
        <taxon>rosids</taxon>
        <taxon>malvids</taxon>
        <taxon>Malvales</taxon>
        <taxon>Malvaceae</taxon>
        <taxon>Malvoideae</taxon>
        <taxon>Gossypium</taxon>
    </lineage>
</organism>
<proteinExistence type="predicted"/>
<dbReference type="InterPro" id="IPR022709">
    <property type="entry name" value="SCAI"/>
</dbReference>
<dbReference type="PANTHER" id="PTHR21243">
    <property type="entry name" value="PROTEIN SCAI"/>
    <property type="match status" value="1"/>
</dbReference>
<dbReference type="GO" id="GO:0003714">
    <property type="term" value="F:transcription corepressor activity"/>
    <property type="evidence" value="ECO:0007669"/>
    <property type="project" value="InterPro"/>
</dbReference>
<evidence type="ECO:0000313" key="1">
    <source>
        <dbReference type="EMBL" id="TYH45153.1"/>
    </source>
</evidence>
<dbReference type="EMBL" id="CM017633">
    <property type="protein sequence ID" value="TYH45153.1"/>
    <property type="molecule type" value="Genomic_DNA"/>
</dbReference>
<keyword evidence="2" id="KW-1185">Reference proteome</keyword>